<dbReference type="EMBL" id="PGCJ01000268">
    <property type="protein sequence ID" value="PLW34881.1"/>
    <property type="molecule type" value="Genomic_DNA"/>
</dbReference>
<comment type="caution">
    <text evidence="1">The sequence shown here is derived from an EMBL/GenBank/DDBJ whole genome shotgun (WGS) entry which is preliminary data.</text>
</comment>
<evidence type="ECO:0000313" key="3">
    <source>
        <dbReference type="Proteomes" id="UP000235388"/>
    </source>
</evidence>
<protein>
    <submittedName>
        <fullName evidence="1">Uncharacterized protein</fullName>
    </submittedName>
</protein>
<evidence type="ECO:0000313" key="1">
    <source>
        <dbReference type="EMBL" id="PLW11963.1"/>
    </source>
</evidence>
<dbReference type="Proteomes" id="UP000235388">
    <property type="component" value="Unassembled WGS sequence"/>
</dbReference>
<dbReference type="EMBL" id="PGCJ01000999">
    <property type="protein sequence ID" value="PLW11963.1"/>
    <property type="molecule type" value="Genomic_DNA"/>
</dbReference>
<dbReference type="AlphaFoldDB" id="A0A2N5SFG4"/>
<evidence type="ECO:0000313" key="2">
    <source>
        <dbReference type="EMBL" id="PLW34881.1"/>
    </source>
</evidence>
<proteinExistence type="predicted"/>
<reference evidence="1 3" key="1">
    <citation type="submission" date="2017-11" db="EMBL/GenBank/DDBJ databases">
        <title>De novo assembly and phasing of dikaryotic genomes from two isolates of Puccinia coronata f. sp. avenae, the causal agent of oat crown rust.</title>
        <authorList>
            <person name="Miller M.E."/>
            <person name="Zhang Y."/>
            <person name="Omidvar V."/>
            <person name="Sperschneider J."/>
            <person name="Schwessinger B."/>
            <person name="Raley C."/>
            <person name="Palmer J.M."/>
            <person name="Garnica D."/>
            <person name="Upadhyaya N."/>
            <person name="Rathjen J."/>
            <person name="Taylor J.M."/>
            <person name="Park R.F."/>
            <person name="Dodds P.N."/>
            <person name="Hirsch C.D."/>
            <person name="Kianian S.F."/>
            <person name="Figueroa M."/>
        </authorList>
    </citation>
    <scope>NUCLEOTIDE SEQUENCE [LARGE SCALE GENOMIC DNA]</scope>
    <source>
        <strain evidence="1">12NC29</strain>
    </source>
</reference>
<keyword evidence="3" id="KW-1185">Reference proteome</keyword>
<gene>
    <name evidence="2" type="ORF">PCANC_23750</name>
    <name evidence="1" type="ORF">PCANC_24236</name>
</gene>
<organism evidence="1 3">
    <name type="scientific">Puccinia coronata f. sp. avenae</name>
    <dbReference type="NCBI Taxonomy" id="200324"/>
    <lineage>
        <taxon>Eukaryota</taxon>
        <taxon>Fungi</taxon>
        <taxon>Dikarya</taxon>
        <taxon>Basidiomycota</taxon>
        <taxon>Pucciniomycotina</taxon>
        <taxon>Pucciniomycetes</taxon>
        <taxon>Pucciniales</taxon>
        <taxon>Pucciniaceae</taxon>
        <taxon>Puccinia</taxon>
    </lineage>
</organism>
<name>A0A2N5SFG4_9BASI</name>
<accession>A0A2N5SFG4</accession>
<sequence>MTIFVVRSPAGEGSESSLGRRASLLTGRSLSMDLGLLSAAPLREPRKPQLGLTLKLYTTPQL</sequence>